<sequence length="47" mass="5538">MPRCTKTSFLIIPHYICAHRNSDNLHNAAFKGYSLVREWQMSTLLWS</sequence>
<protein>
    <submittedName>
        <fullName evidence="1">Uncharacterized protein</fullName>
    </submittedName>
</protein>
<accession>A0AAD9N2J9</accession>
<keyword evidence="2" id="KW-1185">Reference proteome</keyword>
<organism evidence="1 2">
    <name type="scientific">Ridgeia piscesae</name>
    <name type="common">Tubeworm</name>
    <dbReference type="NCBI Taxonomy" id="27915"/>
    <lineage>
        <taxon>Eukaryota</taxon>
        <taxon>Metazoa</taxon>
        <taxon>Spiralia</taxon>
        <taxon>Lophotrochozoa</taxon>
        <taxon>Annelida</taxon>
        <taxon>Polychaeta</taxon>
        <taxon>Sedentaria</taxon>
        <taxon>Canalipalpata</taxon>
        <taxon>Sabellida</taxon>
        <taxon>Siboglinidae</taxon>
        <taxon>Ridgeia</taxon>
    </lineage>
</organism>
<gene>
    <name evidence="1" type="ORF">NP493_2136g00010</name>
</gene>
<dbReference type="AlphaFoldDB" id="A0AAD9N2J9"/>
<reference evidence="1" key="1">
    <citation type="journal article" date="2023" name="Mol. Biol. Evol.">
        <title>Third-Generation Sequencing Reveals the Adaptive Role of the Epigenome in Three Deep-Sea Polychaetes.</title>
        <authorList>
            <person name="Perez M."/>
            <person name="Aroh O."/>
            <person name="Sun Y."/>
            <person name="Lan Y."/>
            <person name="Juniper S.K."/>
            <person name="Young C.R."/>
            <person name="Angers B."/>
            <person name="Qian P.Y."/>
        </authorList>
    </citation>
    <scope>NUCLEOTIDE SEQUENCE</scope>
    <source>
        <strain evidence="1">R07B-5</strain>
    </source>
</reference>
<dbReference type="Proteomes" id="UP001209878">
    <property type="component" value="Unassembled WGS sequence"/>
</dbReference>
<name>A0AAD9N2J9_RIDPI</name>
<proteinExistence type="predicted"/>
<dbReference type="EMBL" id="JAODUO010002132">
    <property type="protein sequence ID" value="KAK2154807.1"/>
    <property type="molecule type" value="Genomic_DNA"/>
</dbReference>
<evidence type="ECO:0000313" key="1">
    <source>
        <dbReference type="EMBL" id="KAK2154807.1"/>
    </source>
</evidence>
<evidence type="ECO:0000313" key="2">
    <source>
        <dbReference type="Proteomes" id="UP001209878"/>
    </source>
</evidence>
<comment type="caution">
    <text evidence="1">The sequence shown here is derived from an EMBL/GenBank/DDBJ whole genome shotgun (WGS) entry which is preliminary data.</text>
</comment>